<proteinExistence type="predicted"/>
<keyword evidence="3" id="KW-1185">Reference proteome</keyword>
<evidence type="ECO:0000313" key="2">
    <source>
        <dbReference type="EMBL" id="KAL1138307.1"/>
    </source>
</evidence>
<organism evidence="2 3">
    <name type="scientific">Ranatra chinensis</name>
    <dbReference type="NCBI Taxonomy" id="642074"/>
    <lineage>
        <taxon>Eukaryota</taxon>
        <taxon>Metazoa</taxon>
        <taxon>Ecdysozoa</taxon>
        <taxon>Arthropoda</taxon>
        <taxon>Hexapoda</taxon>
        <taxon>Insecta</taxon>
        <taxon>Pterygota</taxon>
        <taxon>Neoptera</taxon>
        <taxon>Paraneoptera</taxon>
        <taxon>Hemiptera</taxon>
        <taxon>Heteroptera</taxon>
        <taxon>Panheteroptera</taxon>
        <taxon>Nepomorpha</taxon>
        <taxon>Nepidae</taxon>
        <taxon>Ranatrinae</taxon>
        <taxon>Ranatra</taxon>
    </lineage>
</organism>
<evidence type="ECO:0000256" key="1">
    <source>
        <dbReference type="SAM" id="MobiDB-lite"/>
    </source>
</evidence>
<comment type="caution">
    <text evidence="2">The sequence shown here is derived from an EMBL/GenBank/DDBJ whole genome shotgun (WGS) entry which is preliminary data.</text>
</comment>
<feature type="compositionally biased region" description="Basic residues" evidence="1">
    <location>
        <begin position="1"/>
        <end position="12"/>
    </location>
</feature>
<dbReference type="Proteomes" id="UP001558652">
    <property type="component" value="Unassembled WGS sequence"/>
</dbReference>
<protein>
    <submittedName>
        <fullName evidence="2">Uncharacterized protein</fullName>
    </submittedName>
</protein>
<feature type="region of interest" description="Disordered" evidence="1">
    <location>
        <begin position="1"/>
        <end position="23"/>
    </location>
</feature>
<gene>
    <name evidence="2" type="ORF">AAG570_009995</name>
</gene>
<feature type="region of interest" description="Disordered" evidence="1">
    <location>
        <begin position="231"/>
        <end position="254"/>
    </location>
</feature>
<dbReference type="AlphaFoldDB" id="A0ABD0Z3M5"/>
<feature type="compositionally biased region" description="Basic and acidic residues" evidence="1">
    <location>
        <begin position="13"/>
        <end position="22"/>
    </location>
</feature>
<name>A0ABD0Z3M5_9HEMI</name>
<evidence type="ECO:0000313" key="3">
    <source>
        <dbReference type="Proteomes" id="UP001558652"/>
    </source>
</evidence>
<dbReference type="EMBL" id="JBFDAA010000004">
    <property type="protein sequence ID" value="KAL1138307.1"/>
    <property type="molecule type" value="Genomic_DNA"/>
</dbReference>
<sequence>MASKRRNMFHKNKTQETTEEGKSTIAATQYSERQLEYIGHLLRSMLTVRSITYHKSSSVVDSHSTREATSQLEAEDLVFLISSVLEQAKASLQSRCTTSHTKLDSYHCSVNCLLEEVRCAECRSSSDLQDDSQVVRELLKWLYRGMDRQDLLGRILRPYLASLFLVSHEACWHLPEWNERVHNQEQAALSEFNALVLAGHVTPADALTDAYDKDVMQLMANQATLAAQATSGVSTNDGKTKASPWAATLNPWRP</sequence>
<accession>A0ABD0Z3M5</accession>
<reference evidence="2 3" key="1">
    <citation type="submission" date="2024-07" db="EMBL/GenBank/DDBJ databases">
        <title>Chromosome-level genome assembly of the water stick insect Ranatra chinensis (Heteroptera: Nepidae).</title>
        <authorList>
            <person name="Liu X."/>
        </authorList>
    </citation>
    <scope>NUCLEOTIDE SEQUENCE [LARGE SCALE GENOMIC DNA]</scope>
    <source>
        <strain evidence="2">Cailab_2021Rc</strain>
        <tissue evidence="2">Muscle</tissue>
    </source>
</reference>